<dbReference type="AlphaFoldDB" id="A0A940RVW3"/>
<evidence type="ECO:0000313" key="2">
    <source>
        <dbReference type="Proteomes" id="UP000670475"/>
    </source>
</evidence>
<gene>
    <name evidence="1" type="ORF">JFN87_14275</name>
</gene>
<proteinExistence type="predicted"/>
<protein>
    <submittedName>
        <fullName evidence="1">Uncharacterized protein</fullName>
    </submittedName>
</protein>
<dbReference type="EMBL" id="JAGIQL010000048">
    <property type="protein sequence ID" value="MBP0458661.1"/>
    <property type="molecule type" value="Genomic_DNA"/>
</dbReference>
<accession>A0A940RVW3</accession>
<organism evidence="1 2">
    <name type="scientific">Streptomyces montanisoli</name>
    <dbReference type="NCBI Taxonomy" id="2798581"/>
    <lineage>
        <taxon>Bacteria</taxon>
        <taxon>Bacillati</taxon>
        <taxon>Actinomycetota</taxon>
        <taxon>Actinomycetes</taxon>
        <taxon>Kitasatosporales</taxon>
        <taxon>Streptomycetaceae</taxon>
        <taxon>Streptomyces</taxon>
    </lineage>
</organism>
<sequence>MPFVRLAADGLSKFVARFGKFEDAVVTGIQLHLPRRLTVDRLATLDIQAVDASSSNEWRLVRLAVGGVYEYQFACSKQQSYSVLSDGLKLDCASERCVLDLDPGPDEWSPEQVGEGGEYSKQYVIGTWLQYEVLDGPFV</sequence>
<keyword evidence="2" id="KW-1185">Reference proteome</keyword>
<evidence type="ECO:0000313" key="1">
    <source>
        <dbReference type="EMBL" id="MBP0458661.1"/>
    </source>
</evidence>
<dbReference type="RefSeq" id="WP_209340411.1">
    <property type="nucleotide sequence ID" value="NZ_JAGIQL010000048.1"/>
</dbReference>
<dbReference type="Proteomes" id="UP000670475">
    <property type="component" value="Unassembled WGS sequence"/>
</dbReference>
<comment type="caution">
    <text evidence="1">The sequence shown here is derived from an EMBL/GenBank/DDBJ whole genome shotgun (WGS) entry which is preliminary data.</text>
</comment>
<name>A0A940RVW3_9ACTN</name>
<reference evidence="1" key="1">
    <citation type="submission" date="2021-03" db="EMBL/GenBank/DDBJ databases">
        <title>Whole genome sequence of Streptomyces bomunensis MMS17-BM035.</title>
        <authorList>
            <person name="Lee J.H."/>
        </authorList>
    </citation>
    <scope>NUCLEOTIDE SEQUENCE</scope>
    <source>
        <strain evidence="1">MMS17-BM035</strain>
    </source>
</reference>